<feature type="region of interest" description="Disordered" evidence="1">
    <location>
        <begin position="37"/>
        <end position="57"/>
    </location>
</feature>
<sequence>AGTKVPKATIITNPLTIRDSNPAVPDMSPCTCACPTEHLNDPVEDWENDMVGDGGTG</sequence>
<dbReference type="EMBL" id="HAEA01015397">
    <property type="protein sequence ID" value="SBQ43877.1"/>
    <property type="molecule type" value="Transcribed_RNA"/>
</dbReference>
<organism evidence="2">
    <name type="scientific">Nothobranchius kadleci</name>
    <name type="common">African annual killifish</name>
    <dbReference type="NCBI Taxonomy" id="1051664"/>
    <lineage>
        <taxon>Eukaryota</taxon>
        <taxon>Metazoa</taxon>
        <taxon>Chordata</taxon>
        <taxon>Craniata</taxon>
        <taxon>Vertebrata</taxon>
        <taxon>Euteleostomi</taxon>
        <taxon>Actinopterygii</taxon>
        <taxon>Neopterygii</taxon>
        <taxon>Teleostei</taxon>
        <taxon>Neoteleostei</taxon>
        <taxon>Acanthomorphata</taxon>
        <taxon>Ovalentaria</taxon>
        <taxon>Atherinomorphae</taxon>
        <taxon>Cyprinodontiformes</taxon>
        <taxon>Nothobranchiidae</taxon>
        <taxon>Nothobranchius</taxon>
    </lineage>
</organism>
<reference evidence="2" key="2">
    <citation type="submission" date="2016-06" db="EMBL/GenBank/DDBJ databases">
        <title>The genome of a short-lived fish provides insights into sex chromosome evolution and the genetic control of aging.</title>
        <authorList>
            <person name="Reichwald K."/>
            <person name="Felder M."/>
            <person name="Petzold A."/>
            <person name="Koch P."/>
            <person name="Groth M."/>
            <person name="Platzer M."/>
        </authorList>
    </citation>
    <scope>NUCLEOTIDE SEQUENCE</scope>
    <source>
        <tissue evidence="2">Brain</tissue>
    </source>
</reference>
<protein>
    <submittedName>
        <fullName evidence="2">Uncharacterized protein</fullName>
    </submittedName>
</protein>
<reference evidence="2" key="1">
    <citation type="submission" date="2016-05" db="EMBL/GenBank/DDBJ databases">
        <authorList>
            <person name="Lavstsen T."/>
            <person name="Jespersen J.S."/>
        </authorList>
    </citation>
    <scope>NUCLEOTIDE SEQUENCE</scope>
    <source>
        <tissue evidence="2">Brain</tissue>
    </source>
</reference>
<feature type="non-terminal residue" evidence="2">
    <location>
        <position position="57"/>
    </location>
</feature>
<evidence type="ECO:0000313" key="2">
    <source>
        <dbReference type="EMBL" id="SBQ43877.1"/>
    </source>
</evidence>
<dbReference type="AlphaFoldDB" id="A0A1A8ECG7"/>
<name>A0A1A8ECG7_NOTKA</name>
<proteinExistence type="predicted"/>
<evidence type="ECO:0000256" key="1">
    <source>
        <dbReference type="SAM" id="MobiDB-lite"/>
    </source>
</evidence>
<gene>
    <name evidence="2" type="primary">Nfu_g_1_025435</name>
</gene>
<feature type="non-terminal residue" evidence="2">
    <location>
        <position position="1"/>
    </location>
</feature>
<accession>A0A1A8ECG7</accession>